<gene>
    <name evidence="1" type="ORF">EV421DRAFT_1454681</name>
</gene>
<organism evidence="1 2">
    <name type="scientific">Armillaria borealis</name>
    <dbReference type="NCBI Taxonomy" id="47425"/>
    <lineage>
        <taxon>Eukaryota</taxon>
        <taxon>Fungi</taxon>
        <taxon>Dikarya</taxon>
        <taxon>Basidiomycota</taxon>
        <taxon>Agaricomycotina</taxon>
        <taxon>Agaricomycetes</taxon>
        <taxon>Agaricomycetidae</taxon>
        <taxon>Agaricales</taxon>
        <taxon>Marasmiineae</taxon>
        <taxon>Physalacriaceae</taxon>
        <taxon>Armillaria</taxon>
    </lineage>
</organism>
<dbReference type="AlphaFoldDB" id="A0AA39MGH6"/>
<accession>A0AA39MGH6</accession>
<evidence type="ECO:0000313" key="1">
    <source>
        <dbReference type="EMBL" id="KAK0432874.1"/>
    </source>
</evidence>
<name>A0AA39MGH6_9AGAR</name>
<reference evidence="1" key="1">
    <citation type="submission" date="2023-06" db="EMBL/GenBank/DDBJ databases">
        <authorList>
            <consortium name="Lawrence Berkeley National Laboratory"/>
            <person name="Ahrendt S."/>
            <person name="Sahu N."/>
            <person name="Indic B."/>
            <person name="Wong-Bajracharya J."/>
            <person name="Merenyi Z."/>
            <person name="Ke H.-M."/>
            <person name="Monk M."/>
            <person name="Kocsube S."/>
            <person name="Drula E."/>
            <person name="Lipzen A."/>
            <person name="Balint B."/>
            <person name="Henrissat B."/>
            <person name="Andreopoulos B."/>
            <person name="Martin F.M."/>
            <person name="Harder C.B."/>
            <person name="Rigling D."/>
            <person name="Ford K.L."/>
            <person name="Foster G.D."/>
            <person name="Pangilinan J."/>
            <person name="Papanicolaou A."/>
            <person name="Barry K."/>
            <person name="LaButti K."/>
            <person name="Viragh M."/>
            <person name="Koriabine M."/>
            <person name="Yan M."/>
            <person name="Riley R."/>
            <person name="Champramary S."/>
            <person name="Plett K.L."/>
            <person name="Tsai I.J."/>
            <person name="Slot J."/>
            <person name="Sipos G."/>
            <person name="Plett J."/>
            <person name="Nagy L.G."/>
            <person name="Grigoriev I.V."/>
        </authorList>
    </citation>
    <scope>NUCLEOTIDE SEQUENCE</scope>
    <source>
        <strain evidence="1">FPL87.14</strain>
    </source>
</reference>
<proteinExistence type="predicted"/>
<evidence type="ECO:0000313" key="2">
    <source>
        <dbReference type="Proteomes" id="UP001175226"/>
    </source>
</evidence>
<keyword evidence="2" id="KW-1185">Reference proteome</keyword>
<comment type="caution">
    <text evidence="1">The sequence shown here is derived from an EMBL/GenBank/DDBJ whole genome shotgun (WGS) entry which is preliminary data.</text>
</comment>
<dbReference type="EMBL" id="JAUEPT010000088">
    <property type="protein sequence ID" value="KAK0432874.1"/>
    <property type="molecule type" value="Genomic_DNA"/>
</dbReference>
<protein>
    <submittedName>
        <fullName evidence="1">Uncharacterized protein</fullName>
    </submittedName>
</protein>
<dbReference type="Proteomes" id="UP001175226">
    <property type="component" value="Unassembled WGS sequence"/>
</dbReference>
<sequence>MSRPSMTPFSTGLLLVGFVWEPKTLLYIIYSISNPLSASQYLLSDGTLNDPTGILHHHRRRDGLSTYLARSVIRLDSPLSRGILLGFKEFYLHKPNWCRPLHRAYHSIFSICGLSLPTGASPGSLGRLISSSPCLSFIGL</sequence>